<feature type="transmembrane region" description="Helical" evidence="1">
    <location>
        <begin position="133"/>
        <end position="154"/>
    </location>
</feature>
<name>A0ABW3ETD7_9ACTN</name>
<feature type="transmembrane region" description="Helical" evidence="1">
    <location>
        <begin position="166"/>
        <end position="189"/>
    </location>
</feature>
<keyword evidence="1" id="KW-0472">Membrane</keyword>
<protein>
    <recommendedName>
        <fullName evidence="4">DUF4383 domain-containing protein</fullName>
    </recommendedName>
</protein>
<organism evidence="2 3">
    <name type="scientific">Actinomadura sediminis</name>
    <dbReference type="NCBI Taxonomy" id="1038904"/>
    <lineage>
        <taxon>Bacteria</taxon>
        <taxon>Bacillati</taxon>
        <taxon>Actinomycetota</taxon>
        <taxon>Actinomycetes</taxon>
        <taxon>Streptosporangiales</taxon>
        <taxon>Thermomonosporaceae</taxon>
        <taxon>Actinomadura</taxon>
    </lineage>
</organism>
<dbReference type="Proteomes" id="UP001596972">
    <property type="component" value="Unassembled WGS sequence"/>
</dbReference>
<sequence length="194" mass="20171">MPDSSFGRPGRSRPAARPWERSFRCPSTAVRGRGEAPARRFEEFVALHAEDEPELPLRQLWWTGLSCAVGGSLLTFAAVFALRGMFGIEVPVFAGTDVAVEGAATSYALCVLAATVQGTALMHLLLAGAARPVRAFAFIGGLAVALMAVVPLLLNGPPAARVVTAGINLAGGSAVVVLLCAVVSASMAFRRGPR</sequence>
<reference evidence="3" key="1">
    <citation type="journal article" date="2019" name="Int. J. Syst. Evol. Microbiol.">
        <title>The Global Catalogue of Microorganisms (GCM) 10K type strain sequencing project: providing services to taxonomists for standard genome sequencing and annotation.</title>
        <authorList>
            <consortium name="The Broad Institute Genomics Platform"/>
            <consortium name="The Broad Institute Genome Sequencing Center for Infectious Disease"/>
            <person name="Wu L."/>
            <person name="Ma J."/>
        </authorList>
    </citation>
    <scope>NUCLEOTIDE SEQUENCE [LARGE SCALE GENOMIC DNA]</scope>
    <source>
        <strain evidence="3">JCM 31202</strain>
    </source>
</reference>
<evidence type="ECO:0000313" key="2">
    <source>
        <dbReference type="EMBL" id="MFD0902497.1"/>
    </source>
</evidence>
<keyword evidence="1" id="KW-1133">Transmembrane helix</keyword>
<dbReference type="EMBL" id="JBHTJA010000036">
    <property type="protein sequence ID" value="MFD0902497.1"/>
    <property type="molecule type" value="Genomic_DNA"/>
</dbReference>
<feature type="transmembrane region" description="Helical" evidence="1">
    <location>
        <begin position="60"/>
        <end position="86"/>
    </location>
</feature>
<evidence type="ECO:0000313" key="3">
    <source>
        <dbReference type="Proteomes" id="UP001596972"/>
    </source>
</evidence>
<evidence type="ECO:0000256" key="1">
    <source>
        <dbReference type="SAM" id="Phobius"/>
    </source>
</evidence>
<accession>A0ABW3ETD7</accession>
<gene>
    <name evidence="2" type="ORF">ACFQ11_19010</name>
</gene>
<proteinExistence type="predicted"/>
<feature type="transmembrane region" description="Helical" evidence="1">
    <location>
        <begin position="106"/>
        <end position="126"/>
    </location>
</feature>
<keyword evidence="1" id="KW-0812">Transmembrane</keyword>
<keyword evidence="3" id="KW-1185">Reference proteome</keyword>
<evidence type="ECO:0008006" key="4">
    <source>
        <dbReference type="Google" id="ProtNLM"/>
    </source>
</evidence>
<dbReference type="RefSeq" id="WP_378300339.1">
    <property type="nucleotide sequence ID" value="NZ_JBHTJA010000036.1"/>
</dbReference>
<comment type="caution">
    <text evidence="2">The sequence shown here is derived from an EMBL/GenBank/DDBJ whole genome shotgun (WGS) entry which is preliminary data.</text>
</comment>